<feature type="transmembrane region" description="Helical" evidence="1">
    <location>
        <begin position="569"/>
        <end position="591"/>
    </location>
</feature>
<keyword evidence="1" id="KW-0812">Transmembrane</keyword>
<evidence type="ECO:0000256" key="1">
    <source>
        <dbReference type="SAM" id="Phobius"/>
    </source>
</evidence>
<dbReference type="EMBL" id="JAPDDR010000002">
    <property type="protein sequence ID" value="MCW1912621.1"/>
    <property type="molecule type" value="Genomic_DNA"/>
</dbReference>
<feature type="transmembrane region" description="Helical" evidence="1">
    <location>
        <begin position="64"/>
        <end position="82"/>
    </location>
</feature>
<protein>
    <submittedName>
        <fullName evidence="2">Uncharacterized protein</fullName>
    </submittedName>
</protein>
<sequence>MAELRFRFIELALRALGPGSPSRELARGELMDRLAHADPAAADDTLEMASARLERGNPRPLRQAALIFSGLLALLGILSMLWTDAYAEIKQLNPHYGFLGHKVRHQKEMEERLSRGMDSEQRLFLFANTRYADLPEVLEWQQSFEQEMPSDPAWLEEAILTSESRDRLLLERLDKFGASLEPDNGFWDLLVALHSKESSPFFEAFTKPRVESHLPARTKLRMEMLGTPRTLAEQVEQGFFVFRQRSWPPQEISKHYIDYTRADNLEAWAESKKIWESWAFRLQPWGSRDTEIHKLLDLDRMAMVMGGHRGGRGQWVDAERFKRVRAVVSRFRALSHGFGTASPPVTDFRREASSIVRNNADQALPGTFTAADFTPGRLAEHAVSDRYMAVCGASLLAFFALAAAFEGWRRLLPRRGLAAGLLPLFRPADVAWTFCLGVLLPFAWHLGITRFTPLGCRHIGLMEWDMMPAMQQAAGSLAFSVCMLQQTLRWRLARRMGVIGLRSPLLWVGWVMAAVAALFVPLIGIVGMLTRHQEPFLVLGSSMLGIPLLWIVWRAGITAVQPQETSFEGILLSRLLVPAYTVAAAVLLLAVPSLQREEQAWVARDHMSGPARDGSLMLQMDAHALASVRAALAEAWQGTSTDPLPAP</sequence>
<accession>A0ABT3FYE9</accession>
<keyword evidence="1" id="KW-1133">Transmembrane helix</keyword>
<evidence type="ECO:0000313" key="3">
    <source>
        <dbReference type="Proteomes" id="UP001165653"/>
    </source>
</evidence>
<feature type="transmembrane region" description="Helical" evidence="1">
    <location>
        <begin position="505"/>
        <end position="530"/>
    </location>
</feature>
<comment type="caution">
    <text evidence="2">The sequence shown here is derived from an EMBL/GenBank/DDBJ whole genome shotgun (WGS) entry which is preliminary data.</text>
</comment>
<keyword evidence="1" id="KW-0472">Membrane</keyword>
<dbReference type="Proteomes" id="UP001165653">
    <property type="component" value="Unassembled WGS sequence"/>
</dbReference>
<feature type="transmembrane region" description="Helical" evidence="1">
    <location>
        <begin position="429"/>
        <end position="446"/>
    </location>
</feature>
<organism evidence="2 3">
    <name type="scientific">Luteolibacter rhizosphaerae</name>
    <dbReference type="NCBI Taxonomy" id="2989719"/>
    <lineage>
        <taxon>Bacteria</taxon>
        <taxon>Pseudomonadati</taxon>
        <taxon>Verrucomicrobiota</taxon>
        <taxon>Verrucomicrobiia</taxon>
        <taxon>Verrucomicrobiales</taxon>
        <taxon>Verrucomicrobiaceae</taxon>
        <taxon>Luteolibacter</taxon>
    </lineage>
</organism>
<name>A0ABT3FYE9_9BACT</name>
<evidence type="ECO:0000313" key="2">
    <source>
        <dbReference type="EMBL" id="MCW1912621.1"/>
    </source>
</evidence>
<keyword evidence="3" id="KW-1185">Reference proteome</keyword>
<feature type="transmembrane region" description="Helical" evidence="1">
    <location>
        <begin position="387"/>
        <end position="408"/>
    </location>
</feature>
<dbReference type="RefSeq" id="WP_264511206.1">
    <property type="nucleotide sequence ID" value="NZ_JAPDDR010000002.1"/>
</dbReference>
<proteinExistence type="predicted"/>
<feature type="transmembrane region" description="Helical" evidence="1">
    <location>
        <begin position="536"/>
        <end position="557"/>
    </location>
</feature>
<reference evidence="2" key="1">
    <citation type="submission" date="2022-10" db="EMBL/GenBank/DDBJ databases">
        <title>Luteolibacter sp. GHJ8, whole genome shotgun sequencing project.</title>
        <authorList>
            <person name="Zhao G."/>
            <person name="Shen L."/>
        </authorList>
    </citation>
    <scope>NUCLEOTIDE SEQUENCE</scope>
    <source>
        <strain evidence="2">GHJ8</strain>
    </source>
</reference>
<gene>
    <name evidence="2" type="ORF">OJ996_03480</name>
</gene>